<evidence type="ECO:0000256" key="7">
    <source>
        <dbReference type="ARBA" id="ARBA00023136"/>
    </source>
</evidence>
<evidence type="ECO:0000256" key="1">
    <source>
        <dbReference type="ARBA" id="ARBA00004141"/>
    </source>
</evidence>
<keyword evidence="4 11" id="KW-0812">Transmembrane</keyword>
<dbReference type="OrthoDB" id="2874149at2759"/>
<keyword evidence="3" id="KW-0589">Pheromone response</keyword>
<name>A0A8K0UPR8_9AGAR</name>
<dbReference type="CDD" id="cd14966">
    <property type="entry name" value="7tmD_STE3"/>
    <property type="match status" value="1"/>
</dbReference>
<dbReference type="AlphaFoldDB" id="A0A8K0UPR8"/>
<feature type="transmembrane region" description="Helical" evidence="11">
    <location>
        <begin position="197"/>
        <end position="220"/>
    </location>
</feature>
<keyword evidence="8 12" id="KW-0675">Receptor</keyword>
<dbReference type="Proteomes" id="UP000813824">
    <property type="component" value="Unassembled WGS sequence"/>
</dbReference>
<evidence type="ECO:0000256" key="6">
    <source>
        <dbReference type="ARBA" id="ARBA00023040"/>
    </source>
</evidence>
<evidence type="ECO:0000256" key="2">
    <source>
        <dbReference type="ARBA" id="ARBA00011085"/>
    </source>
</evidence>
<evidence type="ECO:0000256" key="8">
    <source>
        <dbReference type="ARBA" id="ARBA00023170"/>
    </source>
</evidence>
<dbReference type="PRINTS" id="PR00899">
    <property type="entry name" value="GPCRSTE3"/>
</dbReference>
<accession>A0A8K0UPR8</accession>
<dbReference type="GO" id="GO:0000750">
    <property type="term" value="P:pheromone-dependent signal transduction involved in conjugation with cellular fusion"/>
    <property type="evidence" value="ECO:0007669"/>
    <property type="project" value="TreeGrafter"/>
</dbReference>
<feature type="region of interest" description="Disordered" evidence="10">
    <location>
        <begin position="509"/>
        <end position="560"/>
    </location>
</feature>
<keyword evidence="13" id="KW-1185">Reference proteome</keyword>
<dbReference type="Pfam" id="PF02076">
    <property type="entry name" value="STE3"/>
    <property type="match status" value="1"/>
</dbReference>
<feature type="compositionally biased region" description="Polar residues" evidence="10">
    <location>
        <begin position="434"/>
        <end position="444"/>
    </location>
</feature>
<dbReference type="PANTHER" id="PTHR28097:SF1">
    <property type="entry name" value="PHEROMONE A FACTOR RECEPTOR"/>
    <property type="match status" value="1"/>
</dbReference>
<evidence type="ECO:0000313" key="13">
    <source>
        <dbReference type="Proteomes" id="UP000813824"/>
    </source>
</evidence>
<keyword evidence="9" id="KW-0807">Transducer</keyword>
<feature type="transmembrane region" description="Helical" evidence="11">
    <location>
        <begin position="72"/>
        <end position="93"/>
    </location>
</feature>
<keyword evidence="6" id="KW-0297">G-protein coupled receptor</keyword>
<evidence type="ECO:0000256" key="10">
    <source>
        <dbReference type="SAM" id="MobiDB-lite"/>
    </source>
</evidence>
<keyword evidence="7 11" id="KW-0472">Membrane</keyword>
<dbReference type="PANTHER" id="PTHR28097">
    <property type="entry name" value="PHEROMONE A FACTOR RECEPTOR"/>
    <property type="match status" value="1"/>
</dbReference>
<feature type="transmembrane region" description="Helical" evidence="11">
    <location>
        <begin position="6"/>
        <end position="24"/>
    </location>
</feature>
<keyword evidence="5 11" id="KW-1133">Transmembrane helix</keyword>
<comment type="subcellular location">
    <subcellularLocation>
        <location evidence="1">Membrane</location>
        <topology evidence="1">Multi-pass membrane protein</topology>
    </subcellularLocation>
</comment>
<evidence type="ECO:0000313" key="12">
    <source>
        <dbReference type="EMBL" id="KAH8101262.1"/>
    </source>
</evidence>
<comment type="caution">
    <text evidence="12">The sequence shown here is derived from an EMBL/GenBank/DDBJ whole genome shotgun (WGS) entry which is preliminary data.</text>
</comment>
<organism evidence="12 13">
    <name type="scientific">Cristinia sonorae</name>
    <dbReference type="NCBI Taxonomy" id="1940300"/>
    <lineage>
        <taxon>Eukaryota</taxon>
        <taxon>Fungi</taxon>
        <taxon>Dikarya</taxon>
        <taxon>Basidiomycota</taxon>
        <taxon>Agaricomycotina</taxon>
        <taxon>Agaricomycetes</taxon>
        <taxon>Agaricomycetidae</taxon>
        <taxon>Agaricales</taxon>
        <taxon>Pleurotineae</taxon>
        <taxon>Stephanosporaceae</taxon>
        <taxon>Cristinia</taxon>
    </lineage>
</organism>
<feature type="compositionally biased region" description="Low complexity" evidence="10">
    <location>
        <begin position="454"/>
        <end position="495"/>
    </location>
</feature>
<dbReference type="InterPro" id="IPR001499">
    <property type="entry name" value="GPCR_STE3"/>
</dbReference>
<dbReference type="EMBL" id="JAEVFJ010000013">
    <property type="protein sequence ID" value="KAH8101262.1"/>
    <property type="molecule type" value="Genomic_DNA"/>
</dbReference>
<evidence type="ECO:0000256" key="4">
    <source>
        <dbReference type="ARBA" id="ARBA00022692"/>
    </source>
</evidence>
<feature type="region of interest" description="Disordered" evidence="10">
    <location>
        <begin position="434"/>
        <end position="495"/>
    </location>
</feature>
<feature type="transmembrane region" description="Helical" evidence="11">
    <location>
        <begin position="146"/>
        <end position="176"/>
    </location>
</feature>
<evidence type="ECO:0000256" key="5">
    <source>
        <dbReference type="ARBA" id="ARBA00022989"/>
    </source>
</evidence>
<reference evidence="12" key="1">
    <citation type="journal article" date="2021" name="New Phytol.">
        <title>Evolutionary innovations through gain and loss of genes in the ectomycorrhizal Boletales.</title>
        <authorList>
            <person name="Wu G."/>
            <person name="Miyauchi S."/>
            <person name="Morin E."/>
            <person name="Kuo A."/>
            <person name="Drula E."/>
            <person name="Varga T."/>
            <person name="Kohler A."/>
            <person name="Feng B."/>
            <person name="Cao Y."/>
            <person name="Lipzen A."/>
            <person name="Daum C."/>
            <person name="Hundley H."/>
            <person name="Pangilinan J."/>
            <person name="Johnson J."/>
            <person name="Barry K."/>
            <person name="LaButti K."/>
            <person name="Ng V."/>
            <person name="Ahrendt S."/>
            <person name="Min B."/>
            <person name="Choi I.G."/>
            <person name="Park H."/>
            <person name="Plett J.M."/>
            <person name="Magnuson J."/>
            <person name="Spatafora J.W."/>
            <person name="Nagy L.G."/>
            <person name="Henrissat B."/>
            <person name="Grigoriev I.V."/>
            <person name="Yang Z.L."/>
            <person name="Xu J."/>
            <person name="Martin F.M."/>
        </authorList>
    </citation>
    <scope>NUCLEOTIDE SEQUENCE</scope>
    <source>
        <strain evidence="12">KKN 215</strain>
    </source>
</reference>
<gene>
    <name evidence="12" type="ORF">BXZ70DRAFT_119332</name>
</gene>
<sequence length="575" mass="63051">MRIELSILSFLSAVLIFLLSPLHWKSHNVAVLSILIWLFVVNLVQGINSTVWLGNVAVRYLVWCDIVTKLRLGFLVALAASCACLSQHLHFVSANPHTKQRFYRTLVECIICIFVPLIYMATHTIVQDHRFNLSPDFGCTSSTYTSIPAIILVWLPPLILCSVTVVYAGLALTQFFGRSVKMSDGSRVRLHSLNWAFLRPLWTTIVISVFALCSVTYSMASSIRETGGVRRWTSWSQVHANLGNVVVLNSPPELTRIEVEWWVAPVSAILFFATTVAGFLSGLEDDSMFGFTTVRRWYHARVLGRSVDIESFIHSSDNVPSFILRPSPSPHKLGSLPGWDDTIRFTHTPEILTPPPLKTTHEQPRPDSASDTESDASFMVSTLSYIQSPTGRKALGIPSPSPTQVARLKTAAAAVVNPNRLSVIDPALNQISVSPASPSQSILSASWPEPPSALPLSPINLSPLPISRSPSPRSPTSSRMKRSPSNSSTTGSMASSTAYANDYSFLPDPSDTRPFEDSAITVPSVLPSRRVKRSGSKGSFTSRTLQLGSERPSGKGKRVHELDDGVYMTVVHESS</sequence>
<feature type="transmembrane region" description="Helical" evidence="11">
    <location>
        <begin position="31"/>
        <end position="52"/>
    </location>
</feature>
<feature type="transmembrane region" description="Helical" evidence="11">
    <location>
        <begin position="261"/>
        <end position="280"/>
    </location>
</feature>
<evidence type="ECO:0000256" key="3">
    <source>
        <dbReference type="ARBA" id="ARBA00022507"/>
    </source>
</evidence>
<evidence type="ECO:0000256" key="9">
    <source>
        <dbReference type="ARBA" id="ARBA00023224"/>
    </source>
</evidence>
<proteinExistence type="inferred from homology"/>
<evidence type="ECO:0000256" key="11">
    <source>
        <dbReference type="SAM" id="Phobius"/>
    </source>
</evidence>
<comment type="similarity">
    <text evidence="2">Belongs to the G-protein coupled receptor 4 family.</text>
</comment>
<feature type="region of interest" description="Disordered" evidence="10">
    <location>
        <begin position="350"/>
        <end position="374"/>
    </location>
</feature>
<dbReference type="GO" id="GO:0004932">
    <property type="term" value="F:mating-type factor pheromone receptor activity"/>
    <property type="evidence" value="ECO:0007669"/>
    <property type="project" value="InterPro"/>
</dbReference>
<feature type="transmembrane region" description="Helical" evidence="11">
    <location>
        <begin position="105"/>
        <end position="126"/>
    </location>
</feature>
<protein>
    <submittedName>
        <fullName evidence="12">Pheromone A receptor-domain-containing protein</fullName>
    </submittedName>
</protein>
<dbReference type="GO" id="GO:0005886">
    <property type="term" value="C:plasma membrane"/>
    <property type="evidence" value="ECO:0007669"/>
    <property type="project" value="TreeGrafter"/>
</dbReference>